<evidence type="ECO:0000259" key="2">
    <source>
        <dbReference type="PROSITE" id="PS51379"/>
    </source>
</evidence>
<dbReference type="Proteomes" id="UP000215914">
    <property type="component" value="Unassembled WGS sequence"/>
</dbReference>
<keyword evidence="5" id="KW-1185">Reference proteome</keyword>
<dbReference type="PROSITE" id="PS51379">
    <property type="entry name" value="4FE4S_FER_2"/>
    <property type="match status" value="1"/>
</dbReference>
<dbReference type="AlphaFoldDB" id="A0A9K3DQE4"/>
<sequence>MNIIRALCSIIILINLAVPLARVHAGTTPPTVLESKRLCNQCSKCDTKTCPPSEAYPHMTAFDNTLVAGALQSDYVNASDRGVYSVPNIVGGESAQYNAYFGWKSTSGSASGYHRLVL</sequence>
<reference evidence="3" key="2">
    <citation type="submission" date="2020-06" db="EMBL/GenBank/DDBJ databases">
        <title>Helianthus annuus Genome sequencing and assembly Release 2.</title>
        <authorList>
            <person name="Gouzy J."/>
            <person name="Langlade N."/>
            <person name="Munos S."/>
        </authorList>
    </citation>
    <scope>NUCLEOTIDE SEQUENCE</scope>
    <source>
        <tissue evidence="3">Leaves</tissue>
    </source>
</reference>
<gene>
    <name evidence="4" type="ORF">HanXRQr2_Chr13g0619211</name>
    <name evidence="3" type="ORF">HanXRQr2_Chr16g0744041</name>
</gene>
<feature type="domain" description="4Fe-4S ferredoxin-type" evidence="2">
    <location>
        <begin position="28"/>
        <end position="62"/>
    </location>
</feature>
<feature type="signal peptide" evidence="1">
    <location>
        <begin position="1"/>
        <end position="25"/>
    </location>
</feature>
<dbReference type="Gramene" id="mRNA:HanXRQr2_Chr13g0619211">
    <property type="protein sequence ID" value="CDS:HanXRQr2_Chr13g0619211.1"/>
    <property type="gene ID" value="HanXRQr2_Chr13g0619211"/>
</dbReference>
<accession>A0A9K3DQE4</accession>
<evidence type="ECO:0000313" key="4">
    <source>
        <dbReference type="EMBL" id="KAF5776073.1"/>
    </source>
</evidence>
<dbReference type="InterPro" id="IPR017896">
    <property type="entry name" value="4Fe4S_Fe-S-bd"/>
</dbReference>
<proteinExistence type="predicted"/>
<evidence type="ECO:0000256" key="1">
    <source>
        <dbReference type="SAM" id="SignalP"/>
    </source>
</evidence>
<dbReference type="Gramene" id="mRNA:HanXRQr2_Chr16g0744041">
    <property type="protein sequence ID" value="CDS:HanXRQr2_Chr16g0744041.1"/>
    <property type="gene ID" value="HanXRQr2_Chr16g0744041"/>
</dbReference>
<protein>
    <submittedName>
        <fullName evidence="3">4Fe-4S ferredoxin-type, iron-sulfur binding domain-containing protein</fullName>
    </submittedName>
</protein>
<dbReference type="EMBL" id="MNCJ02000331">
    <property type="protein sequence ID" value="KAF5759667.1"/>
    <property type="molecule type" value="Genomic_DNA"/>
</dbReference>
<feature type="chain" id="PRO_5039844291" evidence="1">
    <location>
        <begin position="26"/>
        <end position="118"/>
    </location>
</feature>
<name>A0A9K3DQE4_HELAN</name>
<evidence type="ECO:0000313" key="3">
    <source>
        <dbReference type="EMBL" id="KAF5759667.1"/>
    </source>
</evidence>
<keyword evidence="1" id="KW-0732">Signal</keyword>
<comment type="caution">
    <text evidence="3">The sequence shown here is derived from an EMBL/GenBank/DDBJ whole genome shotgun (WGS) entry which is preliminary data.</text>
</comment>
<evidence type="ECO:0000313" key="5">
    <source>
        <dbReference type="Proteomes" id="UP000215914"/>
    </source>
</evidence>
<organism evidence="3 5">
    <name type="scientific">Helianthus annuus</name>
    <name type="common">Common sunflower</name>
    <dbReference type="NCBI Taxonomy" id="4232"/>
    <lineage>
        <taxon>Eukaryota</taxon>
        <taxon>Viridiplantae</taxon>
        <taxon>Streptophyta</taxon>
        <taxon>Embryophyta</taxon>
        <taxon>Tracheophyta</taxon>
        <taxon>Spermatophyta</taxon>
        <taxon>Magnoliopsida</taxon>
        <taxon>eudicotyledons</taxon>
        <taxon>Gunneridae</taxon>
        <taxon>Pentapetalae</taxon>
        <taxon>asterids</taxon>
        <taxon>campanulids</taxon>
        <taxon>Asterales</taxon>
        <taxon>Asteraceae</taxon>
        <taxon>Asteroideae</taxon>
        <taxon>Heliantheae alliance</taxon>
        <taxon>Heliantheae</taxon>
        <taxon>Helianthus</taxon>
    </lineage>
</organism>
<dbReference type="EMBL" id="MNCJ02000328">
    <property type="protein sequence ID" value="KAF5776073.1"/>
    <property type="molecule type" value="Genomic_DNA"/>
</dbReference>
<reference evidence="3" key="1">
    <citation type="journal article" date="2017" name="Nature">
        <title>The sunflower genome provides insights into oil metabolism, flowering and Asterid evolution.</title>
        <authorList>
            <person name="Badouin H."/>
            <person name="Gouzy J."/>
            <person name="Grassa C.J."/>
            <person name="Murat F."/>
            <person name="Staton S.E."/>
            <person name="Cottret L."/>
            <person name="Lelandais-Briere C."/>
            <person name="Owens G.L."/>
            <person name="Carrere S."/>
            <person name="Mayjonade B."/>
            <person name="Legrand L."/>
            <person name="Gill N."/>
            <person name="Kane N.C."/>
            <person name="Bowers J.E."/>
            <person name="Hubner S."/>
            <person name="Bellec A."/>
            <person name="Berard A."/>
            <person name="Berges H."/>
            <person name="Blanchet N."/>
            <person name="Boniface M.C."/>
            <person name="Brunel D."/>
            <person name="Catrice O."/>
            <person name="Chaidir N."/>
            <person name="Claudel C."/>
            <person name="Donnadieu C."/>
            <person name="Faraut T."/>
            <person name="Fievet G."/>
            <person name="Helmstetter N."/>
            <person name="King M."/>
            <person name="Knapp S.J."/>
            <person name="Lai Z."/>
            <person name="Le Paslier M.C."/>
            <person name="Lippi Y."/>
            <person name="Lorenzon L."/>
            <person name="Mandel J.R."/>
            <person name="Marage G."/>
            <person name="Marchand G."/>
            <person name="Marquand E."/>
            <person name="Bret-Mestries E."/>
            <person name="Morien E."/>
            <person name="Nambeesan S."/>
            <person name="Nguyen T."/>
            <person name="Pegot-Espagnet P."/>
            <person name="Pouilly N."/>
            <person name="Raftis F."/>
            <person name="Sallet E."/>
            <person name="Schiex T."/>
            <person name="Thomas J."/>
            <person name="Vandecasteele C."/>
            <person name="Vares D."/>
            <person name="Vear F."/>
            <person name="Vautrin S."/>
            <person name="Crespi M."/>
            <person name="Mangin B."/>
            <person name="Burke J.M."/>
            <person name="Salse J."/>
            <person name="Munos S."/>
            <person name="Vincourt P."/>
            <person name="Rieseberg L.H."/>
            <person name="Langlade N.B."/>
        </authorList>
    </citation>
    <scope>NUCLEOTIDE SEQUENCE</scope>
    <source>
        <tissue evidence="3">Leaves</tissue>
    </source>
</reference>